<comment type="subcellular location">
    <subcellularLocation>
        <location evidence="2">Cell projection</location>
    </subcellularLocation>
    <subcellularLocation>
        <location evidence="1">Cytoplasm</location>
        <location evidence="1">Cytoskeleton</location>
    </subcellularLocation>
</comment>
<evidence type="ECO:0000256" key="5">
    <source>
        <dbReference type="ARBA" id="ARBA00023273"/>
    </source>
</evidence>
<proteinExistence type="predicted"/>
<feature type="coiled-coil region" evidence="6">
    <location>
        <begin position="232"/>
        <end position="363"/>
    </location>
</feature>
<keyword evidence="6" id="KW-0175">Coiled coil</keyword>
<reference evidence="7" key="1">
    <citation type="submission" date="2021-02" db="EMBL/GenBank/DDBJ databases">
        <authorList>
            <person name="Nowell W R."/>
        </authorList>
    </citation>
    <scope>NUCLEOTIDE SEQUENCE</scope>
    <source>
        <strain evidence="7">Ploen Becks lab</strain>
    </source>
</reference>
<name>A0A813PI67_9BILA</name>
<evidence type="ECO:0000256" key="2">
    <source>
        <dbReference type="ARBA" id="ARBA00004316"/>
    </source>
</evidence>
<dbReference type="AlphaFoldDB" id="A0A813PI67"/>
<dbReference type="OrthoDB" id="10254713at2759"/>
<keyword evidence="4" id="KW-0206">Cytoskeleton</keyword>
<sequence>MSFPSVLIEYSGAIDLIIDQLEIIKLIFKRNYSNLDLIEKWAENSSFSDSIFQNPYFEKIRNFDFSKQKSLILPSNIDLNHDSLKIFQFYFKKQFQSILKSCSFDDKEKVLNKIIANPFESLKFNTVEIKNNTHGSIKLGNSAILLLSAIFLYNDFTMMINYEQKSYLELILLTKILNELKSEIYNQGTYDVFYNNLIVFKLQDLVLPKLIQDLNYNSENVKALKSKITSVKLNSKKEVQKLEEEIKETINKKSKLVLKTKLSEKYLVKWKRNYSFQVKNTILLEIKKLENLINNVKDSIQDENQAHHLMVDSLRNEIAKYENKSNDLEQLYNSSIENVQIKLEKLKIDSKEINERLKILKEEFEYKSRIVESYREEKALEDKMRVAAKLISNWWITIKYRMIFFR</sequence>
<dbReference type="GO" id="GO:0044782">
    <property type="term" value="P:cilium organization"/>
    <property type="evidence" value="ECO:0007669"/>
    <property type="project" value="TreeGrafter"/>
</dbReference>
<evidence type="ECO:0000256" key="4">
    <source>
        <dbReference type="ARBA" id="ARBA00023212"/>
    </source>
</evidence>
<evidence type="ECO:0000256" key="3">
    <source>
        <dbReference type="ARBA" id="ARBA00022490"/>
    </source>
</evidence>
<gene>
    <name evidence="7" type="ORF">OXX778_LOCUS4061</name>
</gene>
<dbReference type="GO" id="GO:0005856">
    <property type="term" value="C:cytoskeleton"/>
    <property type="evidence" value="ECO:0007669"/>
    <property type="project" value="UniProtKB-SubCell"/>
</dbReference>
<accession>A0A813PI67</accession>
<dbReference type="EMBL" id="CAJNOC010000385">
    <property type="protein sequence ID" value="CAF0753808.1"/>
    <property type="molecule type" value="Genomic_DNA"/>
</dbReference>
<evidence type="ECO:0000256" key="1">
    <source>
        <dbReference type="ARBA" id="ARBA00004245"/>
    </source>
</evidence>
<evidence type="ECO:0000313" key="8">
    <source>
        <dbReference type="Proteomes" id="UP000663879"/>
    </source>
</evidence>
<dbReference type="PANTHER" id="PTHR14871:SF1">
    <property type="entry name" value="DYNEIN REGULATORY COMPLEX PROTEIN 9"/>
    <property type="match status" value="1"/>
</dbReference>
<dbReference type="GO" id="GO:0031514">
    <property type="term" value="C:motile cilium"/>
    <property type="evidence" value="ECO:0007669"/>
    <property type="project" value="TreeGrafter"/>
</dbReference>
<dbReference type="PANTHER" id="PTHR14871">
    <property type="entry name" value="DYNEIN REGULATORY COMPLEX PROTEIN 9"/>
    <property type="match status" value="1"/>
</dbReference>
<keyword evidence="8" id="KW-1185">Reference proteome</keyword>
<keyword evidence="5" id="KW-0966">Cell projection</keyword>
<keyword evidence="3" id="KW-0963">Cytoplasm</keyword>
<dbReference type="GO" id="GO:0005737">
    <property type="term" value="C:cytoplasm"/>
    <property type="evidence" value="ECO:0007669"/>
    <property type="project" value="TreeGrafter"/>
</dbReference>
<dbReference type="InterPro" id="IPR042618">
    <property type="entry name" value="IQCG"/>
</dbReference>
<organism evidence="7 8">
    <name type="scientific">Brachionus calyciflorus</name>
    <dbReference type="NCBI Taxonomy" id="104777"/>
    <lineage>
        <taxon>Eukaryota</taxon>
        <taxon>Metazoa</taxon>
        <taxon>Spiralia</taxon>
        <taxon>Gnathifera</taxon>
        <taxon>Rotifera</taxon>
        <taxon>Eurotatoria</taxon>
        <taxon>Monogononta</taxon>
        <taxon>Pseudotrocha</taxon>
        <taxon>Ploima</taxon>
        <taxon>Brachionidae</taxon>
        <taxon>Brachionus</taxon>
    </lineage>
</organism>
<evidence type="ECO:0000313" key="7">
    <source>
        <dbReference type="EMBL" id="CAF0753808.1"/>
    </source>
</evidence>
<dbReference type="Proteomes" id="UP000663879">
    <property type="component" value="Unassembled WGS sequence"/>
</dbReference>
<evidence type="ECO:0000256" key="6">
    <source>
        <dbReference type="SAM" id="Coils"/>
    </source>
</evidence>
<comment type="caution">
    <text evidence="7">The sequence shown here is derived from an EMBL/GenBank/DDBJ whole genome shotgun (WGS) entry which is preliminary data.</text>
</comment>
<protein>
    <submittedName>
        <fullName evidence="7">Uncharacterized protein</fullName>
    </submittedName>
</protein>